<gene>
    <name evidence="1" type="ORF">SAMN04490188_3856</name>
</gene>
<organism evidence="1 2">
    <name type="scientific">Pseudomonas kilonensis</name>
    <dbReference type="NCBI Taxonomy" id="132476"/>
    <lineage>
        <taxon>Bacteria</taxon>
        <taxon>Pseudomonadati</taxon>
        <taxon>Pseudomonadota</taxon>
        <taxon>Gammaproteobacteria</taxon>
        <taxon>Pseudomonadales</taxon>
        <taxon>Pseudomonadaceae</taxon>
        <taxon>Pseudomonas</taxon>
    </lineage>
</organism>
<comment type="caution">
    <text evidence="1">The sequence shown here is derived from an EMBL/GenBank/DDBJ whole genome shotgun (WGS) entry which is preliminary data.</text>
</comment>
<accession>A0ABY0Z8U4</accession>
<keyword evidence="2" id="KW-1185">Reference proteome</keyword>
<dbReference type="Proteomes" id="UP000183915">
    <property type="component" value="Unassembled WGS sequence"/>
</dbReference>
<dbReference type="RefSeq" id="WP_139213087.1">
    <property type="nucleotide sequence ID" value="NZ_FNTT01000002.1"/>
</dbReference>
<sequence>MRVECFEVAPRLMVGSCNVPALGQEVVKVSNGSAVLSPVSKVSFDLKEGALGVGGNSQGGGVNEANAKSVLADLKRLPKSENTFQERLACLLADPSLETWQAFTYPSNEELVAQKASGDVGFREFLRGGGVWLPEVENVNHNIINNLLVRAADKYAESFVDLMLGDGKVEVSDLVIARGAPGVGKSHYLANQYALAVDDAKAMIQHRIQGLTSAQVHLQGKIIIQRFEHALMERFSLVLTLDALYLTMDAVKNKLDAMIESGKDQKVSVRDIQVDLITLCCRVLKRSVFQPRLTFAAVSDYAKSSLQNRQAFIELLEQKQALVKDYSLLVWEAGKYIEAARFCPEEGRVVAVDDALFDKCKSFEGVDAEIEEVRRMVIDELFMKTVVKDLDNVEAQRFVKALKVYEGRTLEEAMFIHSRDTSLEGGVGERVLKGVLF</sequence>
<evidence type="ECO:0000313" key="1">
    <source>
        <dbReference type="EMBL" id="SEE43966.1"/>
    </source>
</evidence>
<dbReference type="EMBL" id="FNTT01000002">
    <property type="protein sequence ID" value="SEE43966.1"/>
    <property type="molecule type" value="Genomic_DNA"/>
</dbReference>
<evidence type="ECO:0000313" key="2">
    <source>
        <dbReference type="Proteomes" id="UP000183915"/>
    </source>
</evidence>
<name>A0ABY0Z8U4_9PSED</name>
<proteinExistence type="predicted"/>
<reference evidence="1 2" key="1">
    <citation type="submission" date="2016-10" db="EMBL/GenBank/DDBJ databases">
        <authorList>
            <person name="Varghese N."/>
            <person name="Submissions S."/>
        </authorList>
    </citation>
    <scope>NUCLEOTIDE SEQUENCE [LARGE SCALE GENOMIC DNA]</scope>
    <source>
        <strain evidence="1 2">BS3780</strain>
    </source>
</reference>
<protein>
    <submittedName>
        <fullName evidence="1">Uncharacterized protein</fullName>
    </submittedName>
</protein>